<feature type="domain" description="Luciferase-like" evidence="3">
    <location>
        <begin position="41"/>
        <end position="338"/>
    </location>
</feature>
<gene>
    <name evidence="4" type="ORF">SAMN06893097_11289</name>
</gene>
<evidence type="ECO:0000313" key="4">
    <source>
        <dbReference type="EMBL" id="SNX98793.1"/>
    </source>
</evidence>
<keyword evidence="1" id="KW-0560">Oxidoreductase</keyword>
<evidence type="ECO:0000256" key="1">
    <source>
        <dbReference type="ARBA" id="ARBA00023002"/>
    </source>
</evidence>
<evidence type="ECO:0000313" key="5">
    <source>
        <dbReference type="Proteomes" id="UP000219514"/>
    </source>
</evidence>
<reference evidence="4 5" key="1">
    <citation type="submission" date="2017-09" db="EMBL/GenBank/DDBJ databases">
        <authorList>
            <person name="Ehlers B."/>
            <person name="Leendertz F.H."/>
        </authorList>
    </citation>
    <scope>NUCLEOTIDE SEQUENCE [LARGE SCALE GENOMIC DNA]</scope>
    <source>
        <strain evidence="4 5">DSM 46844</strain>
    </source>
</reference>
<proteinExistence type="predicted"/>
<dbReference type="EMBL" id="OBDO01000012">
    <property type="protein sequence ID" value="SNX98793.1"/>
    <property type="molecule type" value="Genomic_DNA"/>
</dbReference>
<organism evidence="4 5">
    <name type="scientific">Geodermatophilus sabuli</name>
    <dbReference type="NCBI Taxonomy" id="1564158"/>
    <lineage>
        <taxon>Bacteria</taxon>
        <taxon>Bacillati</taxon>
        <taxon>Actinomycetota</taxon>
        <taxon>Actinomycetes</taxon>
        <taxon>Geodermatophilales</taxon>
        <taxon>Geodermatophilaceae</taxon>
        <taxon>Geodermatophilus</taxon>
    </lineage>
</organism>
<keyword evidence="5" id="KW-1185">Reference proteome</keyword>
<accession>A0A285EIW6</accession>
<dbReference type="InterPro" id="IPR036661">
    <property type="entry name" value="Luciferase-like_sf"/>
</dbReference>
<keyword evidence="2 4" id="KW-0503">Monooxygenase</keyword>
<dbReference type="PANTHER" id="PTHR30137:SF8">
    <property type="entry name" value="BLR5498 PROTEIN"/>
    <property type="match status" value="1"/>
</dbReference>
<dbReference type="PANTHER" id="PTHR30137">
    <property type="entry name" value="LUCIFERASE-LIKE MONOOXYGENASE"/>
    <property type="match status" value="1"/>
</dbReference>
<sequence>MQFWHFSETPYPDLPPEPEFDSIRVTLPNRVLDPALAARLWDRYLAEWQVADDAGLNVMLNEHHSTATCMDPAGPVVAGALARLTKQARILLLGNPVANRKDPVRIAEEMALVDLLSHGRLDVGFVRGVPYEVSAVNSNPVRMNERMWEAIDLIHKAWTTHDGPFNWEGEFFTHRQVNIWPRPLQQPAPPMWVTSTSTGGAARVADAGHVLATFLTGYEGTRKVFQAYRDRRLATGGELPADDRFAYAALVYTGRTDEEGLEGARKLMWYISSNKVPSQFVLPPGYIPYAQRAAGLAGQSSPYDFHTKTLDELIADGIVFAGSPATVRGQIERFYERVGGFGHLLLMGQAGHMDHEETVAGIRAFAEHVKPGLEHLLPAAAPVGV</sequence>
<dbReference type="SUPFAM" id="SSF51679">
    <property type="entry name" value="Bacterial luciferase-like"/>
    <property type="match status" value="1"/>
</dbReference>
<dbReference type="RefSeq" id="WP_097208709.1">
    <property type="nucleotide sequence ID" value="NZ_JACHXB010000008.1"/>
</dbReference>
<evidence type="ECO:0000256" key="2">
    <source>
        <dbReference type="ARBA" id="ARBA00023033"/>
    </source>
</evidence>
<dbReference type="GO" id="GO:0016705">
    <property type="term" value="F:oxidoreductase activity, acting on paired donors, with incorporation or reduction of molecular oxygen"/>
    <property type="evidence" value="ECO:0007669"/>
    <property type="project" value="InterPro"/>
</dbReference>
<dbReference type="InterPro" id="IPR011251">
    <property type="entry name" value="Luciferase-like_dom"/>
</dbReference>
<dbReference type="OrthoDB" id="7903015at2"/>
<dbReference type="InterPro" id="IPR050766">
    <property type="entry name" value="Bact_Lucif_Oxidored"/>
</dbReference>
<evidence type="ECO:0000259" key="3">
    <source>
        <dbReference type="Pfam" id="PF00296"/>
    </source>
</evidence>
<dbReference type="GO" id="GO:0005829">
    <property type="term" value="C:cytosol"/>
    <property type="evidence" value="ECO:0007669"/>
    <property type="project" value="TreeGrafter"/>
</dbReference>
<dbReference type="Proteomes" id="UP000219514">
    <property type="component" value="Unassembled WGS sequence"/>
</dbReference>
<dbReference type="Gene3D" id="3.20.20.30">
    <property type="entry name" value="Luciferase-like domain"/>
    <property type="match status" value="1"/>
</dbReference>
<dbReference type="GO" id="GO:0004497">
    <property type="term" value="F:monooxygenase activity"/>
    <property type="evidence" value="ECO:0007669"/>
    <property type="project" value="UniProtKB-KW"/>
</dbReference>
<dbReference type="Pfam" id="PF00296">
    <property type="entry name" value="Bac_luciferase"/>
    <property type="match status" value="1"/>
</dbReference>
<protein>
    <submittedName>
        <fullName evidence="4">Flavin-dependent oxidoreductase, luciferase family (Includes alkanesulfonate monooxygenase SsuD and methylene tetrahydromethanopterin reductase)</fullName>
    </submittedName>
</protein>
<dbReference type="AlphaFoldDB" id="A0A285EIW6"/>
<name>A0A285EIW6_9ACTN</name>